<sequence>MKLTIIYKEAPLIINELQFCFLLFLIASSRQKQVKGVDCQPLFC</sequence>
<dbReference type="EMBL" id="BK014639">
    <property type="protein sequence ID" value="DAD65274.1"/>
    <property type="molecule type" value="Genomic_DNA"/>
</dbReference>
<proteinExistence type="predicted"/>
<accession>A0A8S5L6L7</accession>
<protein>
    <submittedName>
        <fullName evidence="1">Aar2-like protein</fullName>
    </submittedName>
</protein>
<reference evidence="1" key="1">
    <citation type="journal article" date="2021" name="Proc. Natl. Acad. Sci. U.S.A.">
        <title>A Catalog of Tens of Thousands of Viruses from Human Metagenomes Reveals Hidden Associations with Chronic Diseases.</title>
        <authorList>
            <person name="Tisza M.J."/>
            <person name="Buck C.B."/>
        </authorList>
    </citation>
    <scope>NUCLEOTIDE SEQUENCE</scope>
    <source>
        <strain evidence="1">CtSqC25</strain>
    </source>
</reference>
<name>A0A8S5L6L7_9CAUD</name>
<evidence type="ECO:0000313" key="1">
    <source>
        <dbReference type="EMBL" id="DAD65274.1"/>
    </source>
</evidence>
<organism evidence="1">
    <name type="scientific">Siphoviridae sp. ctSqC25</name>
    <dbReference type="NCBI Taxonomy" id="2823582"/>
    <lineage>
        <taxon>Viruses</taxon>
        <taxon>Duplodnaviria</taxon>
        <taxon>Heunggongvirae</taxon>
        <taxon>Uroviricota</taxon>
        <taxon>Caudoviricetes</taxon>
    </lineage>
</organism>